<evidence type="ECO:0000256" key="1">
    <source>
        <dbReference type="SAM" id="MobiDB-lite"/>
    </source>
</evidence>
<feature type="region of interest" description="Disordered" evidence="1">
    <location>
        <begin position="1"/>
        <end position="149"/>
    </location>
</feature>
<dbReference type="EMBL" id="MU006090">
    <property type="protein sequence ID" value="KAF2842020.1"/>
    <property type="molecule type" value="Genomic_DNA"/>
</dbReference>
<comment type="caution">
    <text evidence="2">The sequence shown here is derived from an EMBL/GenBank/DDBJ whole genome shotgun (WGS) entry which is preliminary data.</text>
</comment>
<feature type="compositionally biased region" description="Polar residues" evidence="1">
    <location>
        <begin position="85"/>
        <end position="103"/>
    </location>
</feature>
<sequence>MSTLGETANPAHASVTSRSSSVPHIQETSSQQIDNNEPEKGTAPSSISDSTRKLFGLVKKKTADKASKDNEASGSKAPVKPQPLPLNQTPTVNLAGTSPQRSPRMSAAIASPTRRYRSSSPGFPSPASSQIFERNVQESAALSGELSPAIPAHIQTEDRIPPTLEAASEAITDDHLNPDEVEIVTHAAHQPAAVSVVSGVASNDGAIASLSQEDVTGHQDIEEAASTYGSLDPTDVRRLSFISFADVVQSEHVGSSRDSMHHMSLSSATANRSPSPVRSPASSHGQLGTSPPTSGTPSMKGVDGISAKVPSKAPGSPITSHSPPVHGELTVETMRQALRKTGSGDLSGARSQPLSPVLGDEHVNENSPFR</sequence>
<dbReference type="PANTHER" id="PTHR42111">
    <property type="entry name" value="YALI0D23727P"/>
    <property type="match status" value="1"/>
</dbReference>
<gene>
    <name evidence="2" type="ORF">M501DRAFT_927914</name>
</gene>
<evidence type="ECO:0000313" key="3">
    <source>
        <dbReference type="Proteomes" id="UP000799429"/>
    </source>
</evidence>
<organism evidence="2 3">
    <name type="scientific">Patellaria atrata CBS 101060</name>
    <dbReference type="NCBI Taxonomy" id="1346257"/>
    <lineage>
        <taxon>Eukaryota</taxon>
        <taxon>Fungi</taxon>
        <taxon>Dikarya</taxon>
        <taxon>Ascomycota</taxon>
        <taxon>Pezizomycotina</taxon>
        <taxon>Dothideomycetes</taxon>
        <taxon>Dothideomycetes incertae sedis</taxon>
        <taxon>Patellariales</taxon>
        <taxon>Patellariaceae</taxon>
        <taxon>Patellaria</taxon>
    </lineage>
</organism>
<evidence type="ECO:0000313" key="2">
    <source>
        <dbReference type="EMBL" id="KAF2842020.1"/>
    </source>
</evidence>
<dbReference type="PANTHER" id="PTHR42111:SF1">
    <property type="entry name" value="YALI0D23727P"/>
    <property type="match status" value="1"/>
</dbReference>
<feature type="compositionally biased region" description="Low complexity" evidence="1">
    <location>
        <begin position="272"/>
        <end position="283"/>
    </location>
</feature>
<accession>A0A9P4SGD0</accession>
<protein>
    <submittedName>
        <fullName evidence="2">Uncharacterized protein</fullName>
    </submittedName>
</protein>
<name>A0A9P4SGD0_9PEZI</name>
<feature type="compositionally biased region" description="Polar residues" evidence="1">
    <location>
        <begin position="14"/>
        <end position="35"/>
    </location>
</feature>
<feature type="region of interest" description="Disordered" evidence="1">
    <location>
        <begin position="253"/>
        <end position="370"/>
    </location>
</feature>
<keyword evidence="3" id="KW-1185">Reference proteome</keyword>
<feature type="compositionally biased region" description="Polar residues" evidence="1">
    <location>
        <begin position="284"/>
        <end position="297"/>
    </location>
</feature>
<dbReference type="Proteomes" id="UP000799429">
    <property type="component" value="Unassembled WGS sequence"/>
</dbReference>
<reference evidence="2" key="1">
    <citation type="journal article" date="2020" name="Stud. Mycol.">
        <title>101 Dothideomycetes genomes: a test case for predicting lifestyles and emergence of pathogens.</title>
        <authorList>
            <person name="Haridas S."/>
            <person name="Albert R."/>
            <person name="Binder M."/>
            <person name="Bloem J."/>
            <person name="Labutti K."/>
            <person name="Salamov A."/>
            <person name="Andreopoulos B."/>
            <person name="Baker S."/>
            <person name="Barry K."/>
            <person name="Bills G."/>
            <person name="Bluhm B."/>
            <person name="Cannon C."/>
            <person name="Castanera R."/>
            <person name="Culley D."/>
            <person name="Daum C."/>
            <person name="Ezra D."/>
            <person name="Gonzalez J."/>
            <person name="Henrissat B."/>
            <person name="Kuo A."/>
            <person name="Liang C."/>
            <person name="Lipzen A."/>
            <person name="Lutzoni F."/>
            <person name="Magnuson J."/>
            <person name="Mondo S."/>
            <person name="Nolan M."/>
            <person name="Ohm R."/>
            <person name="Pangilinan J."/>
            <person name="Park H.-J."/>
            <person name="Ramirez L."/>
            <person name="Alfaro M."/>
            <person name="Sun H."/>
            <person name="Tritt A."/>
            <person name="Yoshinaga Y."/>
            <person name="Zwiers L.-H."/>
            <person name="Turgeon B."/>
            <person name="Goodwin S."/>
            <person name="Spatafora J."/>
            <person name="Crous P."/>
            <person name="Grigoriev I."/>
        </authorList>
    </citation>
    <scope>NUCLEOTIDE SEQUENCE</scope>
    <source>
        <strain evidence="2">CBS 101060</strain>
    </source>
</reference>
<dbReference type="OrthoDB" id="5364312at2759"/>
<dbReference type="AlphaFoldDB" id="A0A9P4SGD0"/>
<feature type="compositionally biased region" description="Low complexity" evidence="1">
    <location>
        <begin position="118"/>
        <end position="129"/>
    </location>
</feature>
<proteinExistence type="predicted"/>
<feature type="compositionally biased region" description="Basic and acidic residues" evidence="1">
    <location>
        <begin position="61"/>
        <end position="71"/>
    </location>
</feature>